<organism evidence="6">
    <name type="scientific">Castellaniella ginsengisoli</name>
    <dbReference type="NCBI Taxonomy" id="546114"/>
    <lineage>
        <taxon>Bacteria</taxon>
        <taxon>Pseudomonadati</taxon>
        <taxon>Pseudomonadota</taxon>
        <taxon>Betaproteobacteria</taxon>
        <taxon>Burkholderiales</taxon>
        <taxon>Alcaligenaceae</taxon>
        <taxon>Castellaniella</taxon>
    </lineage>
</organism>
<dbReference type="EMBL" id="CP158271">
    <property type="protein sequence ID" value="XDJ92780.1"/>
    <property type="molecule type" value="Genomic_DNA"/>
</dbReference>
<evidence type="ECO:0000313" key="7">
    <source>
        <dbReference type="EMBL" id="XDJ96483.1"/>
    </source>
</evidence>
<dbReference type="EMBL" id="CP158258">
    <property type="protein sequence ID" value="XDJ57438.1"/>
    <property type="molecule type" value="Genomic_DNA"/>
</dbReference>
<dbReference type="EMBL" id="CP158263">
    <property type="protein sequence ID" value="XDJ72575.1"/>
    <property type="molecule type" value="Genomic_DNA"/>
</dbReference>
<reference evidence="6" key="1">
    <citation type="submission" date="2024-05" db="EMBL/GenBank/DDBJ databases">
        <authorList>
            <person name="Luo Y.-C."/>
            <person name="Nicholds J."/>
            <person name="Mortimer T."/>
            <person name="Maboni G."/>
        </authorList>
    </citation>
    <scope>NUCLEOTIDE SEQUENCE</scope>
    <source>
        <strain evidence="7">124370</strain>
        <strain evidence="8">124566</strain>
        <strain evidence="6">124953</strain>
        <strain evidence="5">130308</strain>
        <strain evidence="4">130416</strain>
        <strain evidence="3">143769</strain>
        <strain evidence="2">143936</strain>
        <strain evidence="1">148131</strain>
    </source>
</reference>
<evidence type="ECO:0000313" key="4">
    <source>
        <dbReference type="EMBL" id="XDJ88172.1"/>
    </source>
</evidence>
<accession>A0AB39GPS0</accession>
<dbReference type="EMBL" id="CP158269">
    <property type="protein sequence ID" value="XDJ88172.1"/>
    <property type="molecule type" value="Genomic_DNA"/>
</dbReference>
<proteinExistence type="predicted"/>
<dbReference type="EMBL" id="CP158272">
    <property type="protein sequence ID" value="XDJ99130.1"/>
    <property type="molecule type" value="Genomic_DNA"/>
</dbReference>
<dbReference type="Pfam" id="PF21716">
    <property type="entry name" value="dnstrm_HI1420"/>
    <property type="match status" value="1"/>
</dbReference>
<dbReference type="EMBL" id="CP158273">
    <property type="protein sequence ID" value="XDJ96483.1"/>
    <property type="molecule type" value="Genomic_DNA"/>
</dbReference>
<evidence type="ECO:0000313" key="8">
    <source>
        <dbReference type="EMBL" id="XDJ99130.1"/>
    </source>
</evidence>
<evidence type="ECO:0000313" key="5">
    <source>
        <dbReference type="EMBL" id="XDJ89547.1"/>
    </source>
</evidence>
<dbReference type="AlphaFoldDB" id="A0AB39GPS0"/>
<protein>
    <submittedName>
        <fullName evidence="6">Addiction module antidote protein</fullName>
    </submittedName>
</protein>
<dbReference type="PANTHER" id="PTHR40275:SF1">
    <property type="entry name" value="SSL7038 PROTEIN"/>
    <property type="match status" value="1"/>
</dbReference>
<dbReference type="EMBL" id="CP158265">
    <property type="protein sequence ID" value="XDJ77839.1"/>
    <property type="molecule type" value="Genomic_DNA"/>
</dbReference>
<dbReference type="RefSeq" id="WP_368648365.1">
    <property type="nucleotide sequence ID" value="NZ_CP158258.1"/>
</dbReference>
<evidence type="ECO:0000313" key="1">
    <source>
        <dbReference type="EMBL" id="XDJ57438.1"/>
    </source>
</evidence>
<name>A0AB39GPS0_9BURK</name>
<dbReference type="EMBL" id="CP158270">
    <property type="protein sequence ID" value="XDJ89547.1"/>
    <property type="molecule type" value="Genomic_DNA"/>
</dbReference>
<evidence type="ECO:0000313" key="6">
    <source>
        <dbReference type="EMBL" id="XDJ92780.1"/>
    </source>
</evidence>
<dbReference type="InterPro" id="IPR014057">
    <property type="entry name" value="HI1420"/>
</dbReference>
<evidence type="ECO:0000313" key="2">
    <source>
        <dbReference type="EMBL" id="XDJ72575.1"/>
    </source>
</evidence>
<dbReference type="PANTHER" id="PTHR40275">
    <property type="entry name" value="SSL7038 PROTEIN"/>
    <property type="match status" value="1"/>
</dbReference>
<sequence>MRSRPHDEAMAELYRSDPALALEVINNILADGNQAELMTVLRQLAQAVGGVQAVAKQAHLNPTQLYRTLSPKGNPALNSLTAILKAMGLRLAVQPLPSPPSAHVA</sequence>
<gene>
    <name evidence="1" type="ORF">ABRY90_09100</name>
    <name evidence="6" type="ORF">ABRY95_10310</name>
    <name evidence="4" type="ORF">ABRY98_00910</name>
    <name evidence="7" type="ORF">ABRZ05_01795</name>
    <name evidence="2" type="ORF">ABRZ06_03500</name>
    <name evidence="3" type="ORF">ABRZ10_03255</name>
    <name evidence="8" type="ORF">ABRZ11_01455</name>
    <name evidence="5" type="ORF">ABRZ12_07545</name>
</gene>
<evidence type="ECO:0000313" key="3">
    <source>
        <dbReference type="EMBL" id="XDJ77839.1"/>
    </source>
</evidence>